<sequence length="159" mass="17146">MKVLNVYFIIATLFSLLANASPIEKRASYVGTAVVTVPAGIASATTVSALSTCSNLSTDLPTGFSATTRTITPQWVVDNDYTGSLLLFTLAGYSSDEEITLYEYSGYLYAPQEGIYILDTTFVSSTLDSHSKIYYGDDAGMDCCGDISDSTVDWYKLSL</sequence>
<protein>
    <submittedName>
        <fullName evidence="1">Unnamed protein product</fullName>
    </submittedName>
</protein>
<accession>A0ACB5TVP4</accession>
<proteinExistence type="predicted"/>
<dbReference type="Proteomes" id="UP001165101">
    <property type="component" value="Unassembled WGS sequence"/>
</dbReference>
<evidence type="ECO:0000313" key="2">
    <source>
        <dbReference type="Proteomes" id="UP001165101"/>
    </source>
</evidence>
<reference evidence="1" key="1">
    <citation type="submission" date="2023-04" db="EMBL/GenBank/DDBJ databases">
        <title>Candida boidinii NBRC 1967.</title>
        <authorList>
            <person name="Ichikawa N."/>
            <person name="Sato H."/>
            <person name="Tonouchi N."/>
        </authorList>
    </citation>
    <scope>NUCLEOTIDE SEQUENCE</scope>
    <source>
        <strain evidence="1">NBRC 1967</strain>
    </source>
</reference>
<name>A0ACB5TVP4_CANBO</name>
<dbReference type="EMBL" id="BSXV01002438">
    <property type="protein sequence ID" value="GME95740.1"/>
    <property type="molecule type" value="Genomic_DNA"/>
</dbReference>
<gene>
    <name evidence="1" type="ORF">Cboi01_000402900</name>
</gene>
<keyword evidence="2" id="KW-1185">Reference proteome</keyword>
<evidence type="ECO:0000313" key="1">
    <source>
        <dbReference type="EMBL" id="GME95740.1"/>
    </source>
</evidence>
<organism evidence="1 2">
    <name type="scientific">Candida boidinii</name>
    <name type="common">Yeast</name>
    <dbReference type="NCBI Taxonomy" id="5477"/>
    <lineage>
        <taxon>Eukaryota</taxon>
        <taxon>Fungi</taxon>
        <taxon>Dikarya</taxon>
        <taxon>Ascomycota</taxon>
        <taxon>Saccharomycotina</taxon>
        <taxon>Pichiomycetes</taxon>
        <taxon>Pichiales</taxon>
        <taxon>Pichiaceae</taxon>
        <taxon>Ogataea</taxon>
        <taxon>Ogataea/Candida clade</taxon>
    </lineage>
</organism>
<comment type="caution">
    <text evidence="1">The sequence shown here is derived from an EMBL/GenBank/DDBJ whole genome shotgun (WGS) entry which is preliminary data.</text>
</comment>